<dbReference type="OrthoDB" id="9797178at2"/>
<organism evidence="2 3">
    <name type="scientific">Vibrio inusitatus NBRC 102082</name>
    <dbReference type="NCBI Taxonomy" id="1219070"/>
    <lineage>
        <taxon>Bacteria</taxon>
        <taxon>Pseudomonadati</taxon>
        <taxon>Pseudomonadota</taxon>
        <taxon>Gammaproteobacteria</taxon>
        <taxon>Vibrionales</taxon>
        <taxon>Vibrionaceae</taxon>
        <taxon>Vibrio</taxon>
    </lineage>
</organism>
<name>A0A4Y3HV84_9VIBR</name>
<evidence type="ECO:0000313" key="3">
    <source>
        <dbReference type="Proteomes" id="UP000318717"/>
    </source>
</evidence>
<dbReference type="CDD" id="cd04301">
    <property type="entry name" value="NAT_SF"/>
    <property type="match status" value="1"/>
</dbReference>
<dbReference type="Pfam" id="PF13527">
    <property type="entry name" value="Acetyltransf_9"/>
    <property type="match status" value="1"/>
</dbReference>
<sequence length="167" mass="18430">MLIRTEAPADNLGILALLEHAFPTDAESKLVNSLRENGKITLSIVASDDEGKVIGCAQFSPVTLSGNDYGWQGLAPVAVHEDYRNQGIAEKMIKEGLDSLLEFGYSACVVLGEPDYYSRFGFSCAEKNRFRCQWDLPVGVFQVLDLTGESFEGLSGLIEYCEEFDQF</sequence>
<evidence type="ECO:0000259" key="1">
    <source>
        <dbReference type="PROSITE" id="PS51186"/>
    </source>
</evidence>
<comment type="caution">
    <text evidence="2">The sequence shown here is derived from an EMBL/GenBank/DDBJ whole genome shotgun (WGS) entry which is preliminary data.</text>
</comment>
<feature type="domain" description="N-acetyltransferase" evidence="1">
    <location>
        <begin position="1"/>
        <end position="147"/>
    </location>
</feature>
<evidence type="ECO:0000313" key="2">
    <source>
        <dbReference type="EMBL" id="GEA51079.1"/>
    </source>
</evidence>
<dbReference type="Gene3D" id="3.40.630.30">
    <property type="match status" value="1"/>
</dbReference>
<accession>A0A4Y3HV84</accession>
<protein>
    <submittedName>
        <fullName evidence="2">N-acetyltransferase</fullName>
    </submittedName>
</protein>
<keyword evidence="3" id="KW-1185">Reference proteome</keyword>
<dbReference type="Proteomes" id="UP000318717">
    <property type="component" value="Unassembled WGS sequence"/>
</dbReference>
<dbReference type="AlphaFoldDB" id="A0A4Y3HV84"/>
<reference evidence="2 3" key="1">
    <citation type="submission" date="2019-06" db="EMBL/GenBank/DDBJ databases">
        <title>Whole genome shotgun sequence of Vibrio inusitatus NBRC 102082.</title>
        <authorList>
            <person name="Hosoyama A."/>
            <person name="Uohara A."/>
            <person name="Ohji S."/>
            <person name="Ichikawa N."/>
        </authorList>
    </citation>
    <scope>NUCLEOTIDE SEQUENCE [LARGE SCALE GENOMIC DNA]</scope>
    <source>
        <strain evidence="2 3">NBRC 102082</strain>
    </source>
</reference>
<dbReference type="SUPFAM" id="SSF55729">
    <property type="entry name" value="Acyl-CoA N-acyltransferases (Nat)"/>
    <property type="match status" value="1"/>
</dbReference>
<dbReference type="PROSITE" id="PS51186">
    <property type="entry name" value="GNAT"/>
    <property type="match status" value="1"/>
</dbReference>
<dbReference type="RefSeq" id="WP_141345407.1">
    <property type="nucleotide sequence ID" value="NZ_BJLF01000008.1"/>
</dbReference>
<dbReference type="InterPro" id="IPR016181">
    <property type="entry name" value="Acyl_CoA_acyltransferase"/>
</dbReference>
<dbReference type="GO" id="GO:0016747">
    <property type="term" value="F:acyltransferase activity, transferring groups other than amino-acyl groups"/>
    <property type="evidence" value="ECO:0007669"/>
    <property type="project" value="InterPro"/>
</dbReference>
<dbReference type="EMBL" id="BJLF01000008">
    <property type="protein sequence ID" value="GEA51079.1"/>
    <property type="molecule type" value="Genomic_DNA"/>
</dbReference>
<keyword evidence="2" id="KW-0808">Transferase</keyword>
<gene>
    <name evidence="2" type="ORF">VIN01S_18830</name>
</gene>
<proteinExistence type="predicted"/>
<dbReference type="InterPro" id="IPR000182">
    <property type="entry name" value="GNAT_dom"/>
</dbReference>